<organism evidence="3 4">
    <name type="scientific">Latimeria chalumnae</name>
    <name type="common">Coelacanth</name>
    <dbReference type="NCBI Taxonomy" id="7897"/>
    <lineage>
        <taxon>Eukaryota</taxon>
        <taxon>Metazoa</taxon>
        <taxon>Chordata</taxon>
        <taxon>Craniata</taxon>
        <taxon>Vertebrata</taxon>
        <taxon>Euteleostomi</taxon>
        <taxon>Coelacanthiformes</taxon>
        <taxon>Coelacanthidae</taxon>
        <taxon>Latimeria</taxon>
    </lineage>
</organism>
<dbReference type="InterPro" id="IPR026642">
    <property type="entry name" value="Glcci1/FAM117"/>
</dbReference>
<feature type="compositionally biased region" description="Polar residues" evidence="2">
    <location>
        <begin position="10"/>
        <end position="19"/>
    </location>
</feature>
<gene>
    <name evidence="3" type="primary">FAM117A</name>
</gene>
<evidence type="ECO:0000313" key="3">
    <source>
        <dbReference type="Ensembl" id="ENSLACP00000011106.1"/>
    </source>
</evidence>
<evidence type="ECO:0000313" key="4">
    <source>
        <dbReference type="Proteomes" id="UP000008672"/>
    </source>
</evidence>
<feature type="compositionally biased region" description="Basic and acidic residues" evidence="2">
    <location>
        <begin position="45"/>
        <end position="58"/>
    </location>
</feature>
<dbReference type="InParanoid" id="H3AN85"/>
<accession>H3AN85</accession>
<evidence type="ECO:0000256" key="2">
    <source>
        <dbReference type="SAM" id="MobiDB-lite"/>
    </source>
</evidence>
<dbReference type="Ensembl" id="ENSLACT00000011189.1">
    <property type="protein sequence ID" value="ENSLACP00000011106.1"/>
    <property type="gene ID" value="ENSLACG00000009773.1"/>
</dbReference>
<proteinExistence type="predicted"/>
<dbReference type="OMA" id="QWPRDTD"/>
<keyword evidence="4" id="KW-1185">Reference proteome</keyword>
<name>H3AN85_LATCH</name>
<dbReference type="HOGENOM" id="CLU_033432_3_2_1"/>
<feature type="region of interest" description="Disordered" evidence="2">
    <location>
        <begin position="1"/>
        <end position="69"/>
    </location>
</feature>
<dbReference type="PANTHER" id="PTHR14972:SF7">
    <property type="entry name" value="PROTEIN FAM117A"/>
    <property type="match status" value="1"/>
</dbReference>
<reference evidence="3" key="2">
    <citation type="submission" date="2025-08" db="UniProtKB">
        <authorList>
            <consortium name="Ensembl"/>
        </authorList>
    </citation>
    <scope>IDENTIFICATION</scope>
</reference>
<dbReference type="eggNOG" id="ENOG502QW8D">
    <property type="taxonomic scope" value="Eukaryota"/>
</dbReference>
<sequence>MSVRGGGGQRSCSPVSSSVARAGGGGGGLQPLRATVPFQLQLGPADRDRNRDSGRMDPPKLNPSWMMYQPPPPKQISCIRRTFSLDAIVVPYLLGQWPCDVDTHYSCLNEKATQTPSAWLEAQKERSSACLHKRSASWGSTDHLREIAKLRQQLQRSKLCGRERERNSPIHGDHALLNTSQVPQPVSVSPVGKLSPRLHRSLEGLNQELEEMFVREQGDKELFRILDVPDGHRAPVPSQRCCSNSQSDPFSVSLTLRRNSDCSSLSPTTPLSPHPFSQETPEECSSEDTGSEGMNEDLVSDCCCPIPKFSASPKPNHSYLFKREPPEGCERVKVFEEALSPSHGDAVLTSCPDKNKVHFIPTGSAFCPVTIFKPLLPTMDLILRSLPQSAALANRNTLTSPSTFPPCQAVSNLSKPQTLQYEPWKCAQNEEGPLIHSSLVV</sequence>
<feature type="compositionally biased region" description="Low complexity" evidence="2">
    <location>
        <begin position="263"/>
        <end position="275"/>
    </location>
</feature>
<dbReference type="FunCoup" id="H3AN85">
    <property type="interactions" value="413"/>
</dbReference>
<keyword evidence="1" id="KW-0597">Phosphoprotein</keyword>
<dbReference type="EMBL" id="AFYH01115405">
    <property type="status" value="NOT_ANNOTATED_CDS"/>
    <property type="molecule type" value="Genomic_DNA"/>
</dbReference>
<feature type="compositionally biased region" description="Acidic residues" evidence="2">
    <location>
        <begin position="280"/>
        <end position="293"/>
    </location>
</feature>
<protein>
    <submittedName>
        <fullName evidence="3">Family with sequence similarity 117 member A</fullName>
    </submittedName>
</protein>
<dbReference type="AlphaFoldDB" id="H3AN85"/>
<dbReference type="STRING" id="7897.ENSLACP00000011106"/>
<reference evidence="4" key="1">
    <citation type="submission" date="2011-08" db="EMBL/GenBank/DDBJ databases">
        <title>The draft genome of Latimeria chalumnae.</title>
        <authorList>
            <person name="Di Palma F."/>
            <person name="Alfoldi J."/>
            <person name="Johnson J."/>
            <person name="Berlin A."/>
            <person name="Gnerre S."/>
            <person name="Jaffe D."/>
            <person name="MacCallum I."/>
            <person name="Young S."/>
            <person name="Walker B.J."/>
            <person name="Lander E."/>
            <person name="Lindblad-Toh K."/>
        </authorList>
    </citation>
    <scope>NUCLEOTIDE SEQUENCE [LARGE SCALE GENOMIC DNA]</scope>
    <source>
        <strain evidence="4">Wild caught</strain>
    </source>
</reference>
<dbReference type="PANTHER" id="PTHR14972">
    <property type="entry name" value="AGAP011572-PA"/>
    <property type="match status" value="1"/>
</dbReference>
<reference evidence="3" key="3">
    <citation type="submission" date="2025-09" db="UniProtKB">
        <authorList>
            <consortium name="Ensembl"/>
        </authorList>
    </citation>
    <scope>IDENTIFICATION</scope>
</reference>
<dbReference type="GeneTree" id="ENSGT00950000183046"/>
<evidence type="ECO:0000256" key="1">
    <source>
        <dbReference type="ARBA" id="ARBA00022553"/>
    </source>
</evidence>
<feature type="region of interest" description="Disordered" evidence="2">
    <location>
        <begin position="262"/>
        <end position="293"/>
    </location>
</feature>
<dbReference type="Pfam" id="PF15388">
    <property type="entry name" value="FAM117"/>
    <property type="match status" value="1"/>
</dbReference>
<dbReference type="Proteomes" id="UP000008672">
    <property type="component" value="Unassembled WGS sequence"/>
</dbReference>